<reference evidence="6 7" key="1">
    <citation type="submission" date="2024-02" db="EMBL/GenBank/DDBJ databases">
        <title>A draft genome for the cacao thread blight pathogen Marasmius crinis-equi.</title>
        <authorList>
            <person name="Cohen S.P."/>
            <person name="Baruah I.K."/>
            <person name="Amoako-Attah I."/>
            <person name="Bukari Y."/>
            <person name="Meinhardt L.W."/>
            <person name="Bailey B.A."/>
        </authorList>
    </citation>
    <scope>NUCLEOTIDE SEQUENCE [LARGE SCALE GENOMIC DNA]</scope>
    <source>
        <strain evidence="6 7">GH-76</strain>
    </source>
</reference>
<sequence length="541" mass="58819">MYLLLLLAFISAVSAATPNVTLGNTTLVGREFSQFKHDFFGGIPYAKPPVGELRLQPPVKAELNGTTFDASNYTASCLQPRLNMTEMSEDCLTINVYRPTGVSEGANLPVMFWTYGGGFLVGTATTWNASAILAQSIARGTPIVYVSFNYRLGPLGFPQGGEAGRKGALNLALRDQVLALEWVQENIHAFGGDKSKVTIFGESAGSIMIGIQFLNPDFSKLVRAAMFESGSAATPFEHTPEFREDDWTNFVAGVPGCTSVANTNNTFDCLKTANSTSLLSGIQTAIDKSDELFAFSPTLDGPGGFLPERPSKLWEKGQFARLPFIAGNVLDEGTVFVPASSTYDEQSLRQVLRANFSSPDVSVATLDGAIDRIVQLYPDEPALGSPFNTGNETFGLPQGYKRWAAITGDMSFHSQRRLWQQTVSKTGVKTYGYLFTQPQAGSGAIGVSHGSDVLYVYGGVTDPADVSLSRTIIDYWVSFATSLDPNDGKGLPRPMWNSYTPNSQVLLELNNASTKLIPDNFRKEQMDFINQNPTTFLHRRS</sequence>
<keyword evidence="7" id="KW-1185">Reference proteome</keyword>
<dbReference type="InterPro" id="IPR019826">
    <property type="entry name" value="Carboxylesterase_B_AS"/>
</dbReference>
<dbReference type="InterPro" id="IPR029058">
    <property type="entry name" value="AB_hydrolase_fold"/>
</dbReference>
<evidence type="ECO:0000256" key="2">
    <source>
        <dbReference type="ARBA" id="ARBA00022801"/>
    </source>
</evidence>
<comment type="caution">
    <text evidence="6">The sequence shown here is derived from an EMBL/GenBank/DDBJ whole genome shotgun (WGS) entry which is preliminary data.</text>
</comment>
<dbReference type="SUPFAM" id="SSF53474">
    <property type="entry name" value="alpha/beta-Hydrolases"/>
    <property type="match status" value="1"/>
</dbReference>
<evidence type="ECO:0000256" key="4">
    <source>
        <dbReference type="SAM" id="SignalP"/>
    </source>
</evidence>
<keyword evidence="2 3" id="KW-0378">Hydrolase</keyword>
<gene>
    <name evidence="6" type="ORF">V5O48_003165</name>
</gene>
<dbReference type="Pfam" id="PF00135">
    <property type="entry name" value="COesterase"/>
    <property type="match status" value="1"/>
</dbReference>
<feature type="chain" id="PRO_5046067767" description="Carboxylic ester hydrolase" evidence="4">
    <location>
        <begin position="16"/>
        <end position="541"/>
    </location>
</feature>
<dbReference type="EC" id="3.1.1.-" evidence="3"/>
<evidence type="ECO:0000256" key="3">
    <source>
        <dbReference type="RuleBase" id="RU361235"/>
    </source>
</evidence>
<dbReference type="InterPro" id="IPR002018">
    <property type="entry name" value="CarbesteraseB"/>
</dbReference>
<proteinExistence type="inferred from homology"/>
<dbReference type="InterPro" id="IPR050309">
    <property type="entry name" value="Type-B_Carboxylest/Lipase"/>
</dbReference>
<organism evidence="6 7">
    <name type="scientific">Marasmius crinis-equi</name>
    <dbReference type="NCBI Taxonomy" id="585013"/>
    <lineage>
        <taxon>Eukaryota</taxon>
        <taxon>Fungi</taxon>
        <taxon>Dikarya</taxon>
        <taxon>Basidiomycota</taxon>
        <taxon>Agaricomycotina</taxon>
        <taxon>Agaricomycetes</taxon>
        <taxon>Agaricomycetidae</taxon>
        <taxon>Agaricales</taxon>
        <taxon>Marasmiineae</taxon>
        <taxon>Marasmiaceae</taxon>
        <taxon>Marasmius</taxon>
    </lineage>
</organism>
<dbReference type="Gene3D" id="3.40.50.1820">
    <property type="entry name" value="alpha/beta hydrolase"/>
    <property type="match status" value="1"/>
</dbReference>
<evidence type="ECO:0000313" key="6">
    <source>
        <dbReference type="EMBL" id="KAL0578841.1"/>
    </source>
</evidence>
<dbReference type="PANTHER" id="PTHR11559">
    <property type="entry name" value="CARBOXYLESTERASE"/>
    <property type="match status" value="1"/>
</dbReference>
<keyword evidence="4" id="KW-0732">Signal</keyword>
<dbReference type="PROSITE" id="PS00941">
    <property type="entry name" value="CARBOXYLESTERASE_B_2"/>
    <property type="match status" value="1"/>
</dbReference>
<feature type="signal peptide" evidence="4">
    <location>
        <begin position="1"/>
        <end position="15"/>
    </location>
</feature>
<dbReference type="InterPro" id="IPR019819">
    <property type="entry name" value="Carboxylesterase_B_CS"/>
</dbReference>
<comment type="similarity">
    <text evidence="1 3">Belongs to the type-B carboxylesterase/lipase family.</text>
</comment>
<evidence type="ECO:0000256" key="1">
    <source>
        <dbReference type="ARBA" id="ARBA00005964"/>
    </source>
</evidence>
<dbReference type="Proteomes" id="UP001465976">
    <property type="component" value="Unassembled WGS sequence"/>
</dbReference>
<protein>
    <recommendedName>
        <fullName evidence="3">Carboxylic ester hydrolase</fullName>
        <ecNumber evidence="3">3.1.1.-</ecNumber>
    </recommendedName>
</protein>
<dbReference type="EMBL" id="JBAHYK010000082">
    <property type="protein sequence ID" value="KAL0578841.1"/>
    <property type="molecule type" value="Genomic_DNA"/>
</dbReference>
<evidence type="ECO:0000259" key="5">
    <source>
        <dbReference type="Pfam" id="PF00135"/>
    </source>
</evidence>
<dbReference type="PROSITE" id="PS00122">
    <property type="entry name" value="CARBOXYLESTERASE_B_1"/>
    <property type="match status" value="1"/>
</dbReference>
<accession>A0ABR3FTN4</accession>
<name>A0ABR3FTN4_9AGAR</name>
<evidence type="ECO:0000313" key="7">
    <source>
        <dbReference type="Proteomes" id="UP001465976"/>
    </source>
</evidence>
<feature type="domain" description="Carboxylesterase type B" evidence="5">
    <location>
        <begin position="19"/>
        <end position="528"/>
    </location>
</feature>